<reference evidence="2 3" key="1">
    <citation type="submission" date="2022-06" db="EMBL/GenBank/DDBJ databases">
        <title>Genomic Encyclopedia of Archaeal and Bacterial Type Strains, Phase II (KMG-II): from individual species to whole genera.</title>
        <authorList>
            <person name="Goeker M."/>
        </authorList>
    </citation>
    <scope>NUCLEOTIDE SEQUENCE [LARGE SCALE GENOMIC DNA]</scope>
    <source>
        <strain evidence="2 3">DSM 44255</strain>
    </source>
</reference>
<proteinExistence type="predicted"/>
<evidence type="ECO:0000313" key="2">
    <source>
        <dbReference type="EMBL" id="MCP2271168.1"/>
    </source>
</evidence>
<keyword evidence="1" id="KW-0812">Transmembrane</keyword>
<keyword evidence="1" id="KW-0472">Membrane</keyword>
<dbReference type="NCBIfam" id="TIGR04222">
    <property type="entry name" value="near_uncomplex"/>
    <property type="match status" value="1"/>
</dbReference>
<name>A0ABT1IEU8_9PSEU</name>
<dbReference type="RefSeq" id="WP_253888116.1">
    <property type="nucleotide sequence ID" value="NZ_BAAAVB010000014.1"/>
</dbReference>
<comment type="caution">
    <text evidence="2">The sequence shown here is derived from an EMBL/GenBank/DDBJ whole genome shotgun (WGS) entry which is preliminary data.</text>
</comment>
<evidence type="ECO:0000313" key="3">
    <source>
        <dbReference type="Proteomes" id="UP001205185"/>
    </source>
</evidence>
<dbReference type="EMBL" id="JAMTCO010000008">
    <property type="protein sequence ID" value="MCP2271168.1"/>
    <property type="molecule type" value="Genomic_DNA"/>
</dbReference>
<organism evidence="2 3">
    <name type="scientific">Actinokineospora diospyrosa</name>
    <dbReference type="NCBI Taxonomy" id="103728"/>
    <lineage>
        <taxon>Bacteria</taxon>
        <taxon>Bacillati</taxon>
        <taxon>Actinomycetota</taxon>
        <taxon>Actinomycetes</taxon>
        <taxon>Pseudonocardiales</taxon>
        <taxon>Pseudonocardiaceae</taxon>
        <taxon>Actinokineospora</taxon>
    </lineage>
</organism>
<feature type="transmembrane region" description="Helical" evidence="1">
    <location>
        <begin position="175"/>
        <end position="195"/>
    </location>
</feature>
<accession>A0ABT1IEU8</accession>
<dbReference type="Proteomes" id="UP001205185">
    <property type="component" value="Unassembled WGS sequence"/>
</dbReference>
<keyword evidence="3" id="KW-1185">Reference proteome</keyword>
<feature type="transmembrane region" description="Helical" evidence="1">
    <location>
        <begin position="129"/>
        <end position="155"/>
    </location>
</feature>
<sequence>MVGSWLVLLVVAVSVPAWLVVRDHRRARDISVADRFQWDLVYLALLRSGPTRAVDAVVADLVDREVLTATDTHCLVPVAEPENCTPVEREVLRFTGSRTARLQSVRDEVTSTCAAEFKKRIRTLARHGLYMPVSGAGLAFVIVYTFVVYMSMAQFMYWIDGIFMADPPWVWDGPFWRALLLLIVLWAAPVALITWRERGFRTAVRTPLGRAVAAHLACTAPDSLGTWVAIHGLTTTDPEDSRALILGNAAPV</sequence>
<evidence type="ECO:0000256" key="1">
    <source>
        <dbReference type="SAM" id="Phobius"/>
    </source>
</evidence>
<dbReference type="InterPro" id="IPR026467">
    <property type="entry name" value="Ser/Gly_Cys_C_dom"/>
</dbReference>
<protein>
    <submittedName>
        <fullName evidence="2">TIGR04222 domain-containing protein</fullName>
    </submittedName>
</protein>
<feature type="transmembrane region" description="Helical" evidence="1">
    <location>
        <begin position="6"/>
        <end position="21"/>
    </location>
</feature>
<keyword evidence="1" id="KW-1133">Transmembrane helix</keyword>
<gene>
    <name evidence="2" type="ORF">LV75_003680</name>
</gene>